<dbReference type="InterPro" id="IPR027330">
    <property type="entry name" value="TPX2_central_dom"/>
</dbReference>
<dbReference type="GO" id="GO:0008017">
    <property type="term" value="F:microtubule binding"/>
    <property type="evidence" value="ECO:0000318"/>
    <property type="project" value="GO_Central"/>
</dbReference>
<name>A0A072UNM9_MEDTR</name>
<reference evidence="4" key="3">
    <citation type="submission" date="2015-04" db="UniProtKB">
        <authorList>
            <consortium name="EnsemblPlants"/>
        </authorList>
    </citation>
    <scope>IDENTIFICATION</scope>
    <source>
        <strain evidence="4">cv. Jemalong A17</strain>
    </source>
</reference>
<dbReference type="GO" id="GO:0005880">
    <property type="term" value="C:nuclear microtubule"/>
    <property type="evidence" value="ECO:0000318"/>
    <property type="project" value="GO_Central"/>
</dbReference>
<dbReference type="EnsemblPlants" id="KEH27445">
    <property type="protein sequence ID" value="KEH27445"/>
    <property type="gene ID" value="MTR_5g011390"/>
</dbReference>
<protein>
    <submittedName>
        <fullName evidence="3">Cell cycle regulated microtubule-associated protein</fullName>
    </submittedName>
</protein>
<reference evidence="3 5" key="1">
    <citation type="journal article" date="2011" name="Nature">
        <title>The Medicago genome provides insight into the evolution of rhizobial symbioses.</title>
        <authorList>
            <person name="Young N.D."/>
            <person name="Debelle F."/>
            <person name="Oldroyd G.E."/>
            <person name="Geurts R."/>
            <person name="Cannon S.B."/>
            <person name="Udvardi M.K."/>
            <person name="Benedito V.A."/>
            <person name="Mayer K.F."/>
            <person name="Gouzy J."/>
            <person name="Schoof H."/>
            <person name="Van de Peer Y."/>
            <person name="Proost S."/>
            <person name="Cook D.R."/>
            <person name="Meyers B.C."/>
            <person name="Spannagl M."/>
            <person name="Cheung F."/>
            <person name="De Mita S."/>
            <person name="Krishnakumar V."/>
            <person name="Gundlach H."/>
            <person name="Zhou S."/>
            <person name="Mudge J."/>
            <person name="Bharti A.K."/>
            <person name="Murray J.D."/>
            <person name="Naoumkina M.A."/>
            <person name="Rosen B."/>
            <person name="Silverstein K.A."/>
            <person name="Tang H."/>
            <person name="Rombauts S."/>
            <person name="Zhao P.X."/>
            <person name="Zhou P."/>
            <person name="Barbe V."/>
            <person name="Bardou P."/>
            <person name="Bechner M."/>
            <person name="Bellec A."/>
            <person name="Berger A."/>
            <person name="Berges H."/>
            <person name="Bidwell S."/>
            <person name="Bisseling T."/>
            <person name="Choisne N."/>
            <person name="Couloux A."/>
            <person name="Denny R."/>
            <person name="Deshpande S."/>
            <person name="Dai X."/>
            <person name="Doyle J.J."/>
            <person name="Dudez A.M."/>
            <person name="Farmer A.D."/>
            <person name="Fouteau S."/>
            <person name="Franken C."/>
            <person name="Gibelin C."/>
            <person name="Gish J."/>
            <person name="Goldstein S."/>
            <person name="Gonzalez A.J."/>
            <person name="Green P.J."/>
            <person name="Hallab A."/>
            <person name="Hartog M."/>
            <person name="Hua A."/>
            <person name="Humphray S.J."/>
            <person name="Jeong D.H."/>
            <person name="Jing Y."/>
            <person name="Jocker A."/>
            <person name="Kenton S.M."/>
            <person name="Kim D.J."/>
            <person name="Klee K."/>
            <person name="Lai H."/>
            <person name="Lang C."/>
            <person name="Lin S."/>
            <person name="Macmil S.L."/>
            <person name="Magdelenat G."/>
            <person name="Matthews L."/>
            <person name="McCorrison J."/>
            <person name="Monaghan E.L."/>
            <person name="Mun J.H."/>
            <person name="Najar F.Z."/>
            <person name="Nicholson C."/>
            <person name="Noirot C."/>
            <person name="O'Bleness M."/>
            <person name="Paule C.R."/>
            <person name="Poulain J."/>
            <person name="Prion F."/>
            <person name="Qin B."/>
            <person name="Qu C."/>
            <person name="Retzel E.F."/>
            <person name="Riddle C."/>
            <person name="Sallet E."/>
            <person name="Samain S."/>
            <person name="Samson N."/>
            <person name="Sanders I."/>
            <person name="Saurat O."/>
            <person name="Scarpelli C."/>
            <person name="Schiex T."/>
            <person name="Segurens B."/>
            <person name="Severin A.J."/>
            <person name="Sherrier D.J."/>
            <person name="Shi R."/>
            <person name="Sims S."/>
            <person name="Singer S.R."/>
            <person name="Sinharoy S."/>
            <person name="Sterck L."/>
            <person name="Viollet A."/>
            <person name="Wang B.B."/>
            <person name="Wang K."/>
            <person name="Wang M."/>
            <person name="Wang X."/>
            <person name="Warfsmann J."/>
            <person name="Weissenbach J."/>
            <person name="White D.D."/>
            <person name="White J.D."/>
            <person name="Wiley G.B."/>
            <person name="Wincker P."/>
            <person name="Xing Y."/>
            <person name="Yang L."/>
            <person name="Yao Z."/>
            <person name="Ying F."/>
            <person name="Zhai J."/>
            <person name="Zhou L."/>
            <person name="Zuber A."/>
            <person name="Denarie J."/>
            <person name="Dixon R.A."/>
            <person name="May G.D."/>
            <person name="Schwartz D.C."/>
            <person name="Rogers J."/>
            <person name="Quetier F."/>
            <person name="Town C.D."/>
            <person name="Roe B.A."/>
        </authorList>
    </citation>
    <scope>NUCLEOTIDE SEQUENCE [LARGE SCALE GENOMIC DNA]</scope>
    <source>
        <strain evidence="3">A17</strain>
        <strain evidence="4 5">cv. Jemalong A17</strain>
    </source>
</reference>
<dbReference type="GO" id="GO:0005819">
    <property type="term" value="C:spindle"/>
    <property type="evidence" value="ECO:0007669"/>
    <property type="project" value="InterPro"/>
</dbReference>
<feature type="domain" description="TPX2 central" evidence="2">
    <location>
        <begin position="242"/>
        <end position="408"/>
    </location>
</feature>
<feature type="region of interest" description="Disordered" evidence="1">
    <location>
        <begin position="344"/>
        <end position="366"/>
    </location>
</feature>
<dbReference type="GO" id="GO:0090307">
    <property type="term" value="P:mitotic spindle assembly"/>
    <property type="evidence" value="ECO:0000318"/>
    <property type="project" value="GO_Central"/>
</dbReference>
<dbReference type="AlphaFoldDB" id="A0A072UNM9"/>
<feature type="compositionally biased region" description="Polar residues" evidence="1">
    <location>
        <begin position="344"/>
        <end position="355"/>
    </location>
</feature>
<dbReference type="HOGENOM" id="CLU_360322_0_0_1"/>
<dbReference type="Pfam" id="PF12214">
    <property type="entry name" value="TPX2_importin"/>
    <property type="match status" value="1"/>
</dbReference>
<dbReference type="EMBL" id="CM001221">
    <property type="protein sequence ID" value="KEH27445.1"/>
    <property type="molecule type" value="Genomic_DNA"/>
</dbReference>
<proteinExistence type="predicted"/>
<evidence type="ECO:0000313" key="4">
    <source>
        <dbReference type="EnsemblPlants" id="KEH27445"/>
    </source>
</evidence>
<evidence type="ECO:0000259" key="2">
    <source>
        <dbReference type="Pfam" id="PF12214"/>
    </source>
</evidence>
<dbReference type="GO" id="GO:0030295">
    <property type="term" value="F:protein kinase activator activity"/>
    <property type="evidence" value="ECO:0000318"/>
    <property type="project" value="GO_Central"/>
</dbReference>
<dbReference type="InterPro" id="IPR009675">
    <property type="entry name" value="TPX2_fam"/>
</dbReference>
<sequence>MENNVGMWKQEIMMMEIENEVFDSSETDLDYEFDAPRFFDFTAQQQQSLTQLPQPERWFETAGTYPPSPFAANLVMNEEVAVANSNTVHHHPKPKVFQHFGSNVVNASEKMSGLLSGVHQNVVQLGMTFNSRTIGEGLNSKAKSAVVKRSSTLMKPTASQLAKQNRPPQIVGSRFQKVQQAHKKDISVANSLEMESQSTKRQKLEGGLLRKVGDVKQQANFVHKAPKKIVAADQNAGYSKPKITLPRVPELETFHRAQRTRPKNAAEAEHLTVAVPKFKARPVNRKILNAPSLPLHKRTPARLPEFQEFHLKTSERAMHHTSATSSSTLPCNDFDKDLDKNATFSAPQNSISNLRRPSVMGAPKHDGLDYRHGFKARPFNKKILSSKGDIGVFRNIKQETTVPMEFNFSTEKRLQHNPPIDDLFNKLSLTSGAQSNNGSKVKPGPHFRVFNKDLKENMGTSFHLDLKEKPFIFGEKQIHRGSEGCINEAGTLLSPRRKLNGSNNTEGPVKLKTKNDLNGKKQVDADMLGKVSGARKDSHSLHRKNLKGTDLMHKETAEPVNSPVKIFDLETTNTKNTHSEQAATELHNITNSPDFHLRLGSLNELHDTEKLHEEEDEDDVVISNPLFGMNSIHNTFDRLQEDSTIHLEENPLMDQIECQPAGDQVHAILEPVLIIPQKDIVHVPHKSTAKPVDLGETKKLTFLSVASASISSACDPCELRPRLMPVPYTTMYAELSTDKRPFTTTHNSKSVQILKQFWGDVEDDDSDTEDLTVMFAK</sequence>
<accession>A0A072UNM9</accession>
<dbReference type="Proteomes" id="UP000002051">
    <property type="component" value="Chromosome 5"/>
</dbReference>
<reference evidence="3 5" key="2">
    <citation type="journal article" date="2014" name="BMC Genomics">
        <title>An improved genome release (version Mt4.0) for the model legume Medicago truncatula.</title>
        <authorList>
            <person name="Tang H."/>
            <person name="Krishnakumar V."/>
            <person name="Bidwell S."/>
            <person name="Rosen B."/>
            <person name="Chan A."/>
            <person name="Zhou S."/>
            <person name="Gentzbittel L."/>
            <person name="Childs K.L."/>
            <person name="Yandell M."/>
            <person name="Gundlach H."/>
            <person name="Mayer K.F."/>
            <person name="Schwartz D.C."/>
            <person name="Town C.D."/>
        </authorList>
    </citation>
    <scope>GENOME REANNOTATION</scope>
    <source>
        <strain evidence="3">A17</strain>
        <strain evidence="4 5">cv. Jemalong A17</strain>
    </source>
</reference>
<evidence type="ECO:0000313" key="5">
    <source>
        <dbReference type="Proteomes" id="UP000002051"/>
    </source>
</evidence>
<evidence type="ECO:0000256" key="1">
    <source>
        <dbReference type="SAM" id="MobiDB-lite"/>
    </source>
</evidence>
<dbReference type="PANTHER" id="PTHR14326:SF15">
    <property type="entry name" value="OS06G0130200 PROTEIN"/>
    <property type="match status" value="1"/>
</dbReference>
<dbReference type="PANTHER" id="PTHR14326">
    <property type="entry name" value="TARGETING PROTEIN FOR XKLP2"/>
    <property type="match status" value="1"/>
</dbReference>
<evidence type="ECO:0000313" key="3">
    <source>
        <dbReference type="EMBL" id="KEH27445.1"/>
    </source>
</evidence>
<gene>
    <name evidence="3" type="ordered locus">MTR_5g011390</name>
</gene>
<dbReference type="GO" id="GO:0060236">
    <property type="term" value="P:regulation of mitotic spindle organization"/>
    <property type="evidence" value="ECO:0007669"/>
    <property type="project" value="InterPro"/>
</dbReference>
<keyword evidence="5" id="KW-1185">Reference proteome</keyword>
<dbReference type="STRING" id="3880.A0A072UNM9"/>
<organism evidence="3 5">
    <name type="scientific">Medicago truncatula</name>
    <name type="common">Barrel medic</name>
    <name type="synonym">Medicago tribuloides</name>
    <dbReference type="NCBI Taxonomy" id="3880"/>
    <lineage>
        <taxon>Eukaryota</taxon>
        <taxon>Viridiplantae</taxon>
        <taxon>Streptophyta</taxon>
        <taxon>Embryophyta</taxon>
        <taxon>Tracheophyta</taxon>
        <taxon>Spermatophyta</taxon>
        <taxon>Magnoliopsida</taxon>
        <taxon>eudicotyledons</taxon>
        <taxon>Gunneridae</taxon>
        <taxon>Pentapetalae</taxon>
        <taxon>rosids</taxon>
        <taxon>fabids</taxon>
        <taxon>Fabales</taxon>
        <taxon>Fabaceae</taxon>
        <taxon>Papilionoideae</taxon>
        <taxon>50 kb inversion clade</taxon>
        <taxon>NPAAA clade</taxon>
        <taxon>Hologalegina</taxon>
        <taxon>IRL clade</taxon>
        <taxon>Trifolieae</taxon>
        <taxon>Medicago</taxon>
    </lineage>
</organism>